<dbReference type="Gene3D" id="3.50.50.60">
    <property type="entry name" value="FAD/NAD(P)-binding domain"/>
    <property type="match status" value="2"/>
</dbReference>
<dbReference type="InterPro" id="IPR036188">
    <property type="entry name" value="FAD/NAD-bd_sf"/>
</dbReference>
<dbReference type="PANTHER" id="PTHR13847">
    <property type="entry name" value="SARCOSINE DEHYDROGENASE-RELATED"/>
    <property type="match status" value="1"/>
</dbReference>
<protein>
    <submittedName>
        <fullName evidence="3">FAD-binding oxidoreductase</fullName>
    </submittedName>
</protein>
<dbReference type="SUPFAM" id="SSF51905">
    <property type="entry name" value="FAD/NAD(P)-binding domain"/>
    <property type="match status" value="1"/>
</dbReference>
<evidence type="ECO:0000313" key="3">
    <source>
        <dbReference type="EMBL" id="QUE51262.1"/>
    </source>
</evidence>
<keyword evidence="4" id="KW-1185">Reference proteome</keyword>
<keyword evidence="1" id="KW-0560">Oxidoreductase</keyword>
<name>A0A975G9D8_9BACT</name>
<dbReference type="InterPro" id="IPR006076">
    <property type="entry name" value="FAD-dep_OxRdtase"/>
</dbReference>
<dbReference type="EMBL" id="CP073100">
    <property type="protein sequence ID" value="QUE51262.1"/>
    <property type="molecule type" value="Genomic_DNA"/>
</dbReference>
<evidence type="ECO:0000256" key="1">
    <source>
        <dbReference type="ARBA" id="ARBA00023002"/>
    </source>
</evidence>
<accession>A0A975G9D8</accession>
<dbReference type="GO" id="GO:0016491">
    <property type="term" value="F:oxidoreductase activity"/>
    <property type="evidence" value="ECO:0007669"/>
    <property type="project" value="UniProtKB-KW"/>
</dbReference>
<dbReference type="AlphaFoldDB" id="A0A975G9D8"/>
<feature type="domain" description="FAD dependent oxidoreductase" evidence="2">
    <location>
        <begin position="7"/>
        <end position="309"/>
    </location>
</feature>
<dbReference type="RefSeq" id="WP_211631401.1">
    <property type="nucleotide sequence ID" value="NZ_CP073100.1"/>
</dbReference>
<evidence type="ECO:0000259" key="2">
    <source>
        <dbReference type="Pfam" id="PF01266"/>
    </source>
</evidence>
<sequence length="332" mass="36594">MSAPHRIIGQGLAGTCLAWSLHDRRAPFEIIDREGHGSSRVAAGMINPVTGKNFQPSWRIAEFLPEAVEFYRRLEERLGAVFWHPLTVVRLASREADWEKIRSKLADPEVAPWVAGEVSPPDERWVGAVEVKGGGRLDVRAFLDASRAWFVERGFYHQAEADPASPEDRQGIWCEGAAGLIAGRPGLHRCAKGEILTLRADGWEEPRIRVGDGGWLIPIGGDLYKAGATYVWDVLDAAPTEKGRRQVEDIAHRLAPGPFEVIGHDAGVRPILRRSQPLIGPLGEGWFFNGLGSKGSLYAPGVARRLAEWMLDGTEPDPDLDLRQFLASVKHS</sequence>
<reference evidence="3" key="1">
    <citation type="submission" date="2021-04" db="EMBL/GenBank/DDBJ databases">
        <title>Luteolibacter sp. 32A isolated from the skin of an Anderson's salamander (Ambystoma andersonii).</title>
        <authorList>
            <person name="Spergser J."/>
            <person name="Busse H.-J."/>
        </authorList>
    </citation>
    <scope>NUCLEOTIDE SEQUENCE</scope>
    <source>
        <strain evidence="3">32A</strain>
    </source>
</reference>
<evidence type="ECO:0000313" key="4">
    <source>
        <dbReference type="Proteomes" id="UP000676169"/>
    </source>
</evidence>
<dbReference type="Proteomes" id="UP000676169">
    <property type="component" value="Chromosome"/>
</dbReference>
<dbReference type="KEGG" id="lamb:KBB96_20705"/>
<gene>
    <name evidence="3" type="ORF">KBB96_20705</name>
</gene>
<organism evidence="3 4">
    <name type="scientific">Luteolibacter ambystomatis</name>
    <dbReference type="NCBI Taxonomy" id="2824561"/>
    <lineage>
        <taxon>Bacteria</taxon>
        <taxon>Pseudomonadati</taxon>
        <taxon>Verrucomicrobiota</taxon>
        <taxon>Verrucomicrobiia</taxon>
        <taxon>Verrucomicrobiales</taxon>
        <taxon>Verrucomicrobiaceae</taxon>
        <taxon>Luteolibacter</taxon>
    </lineage>
</organism>
<dbReference type="GO" id="GO:0005737">
    <property type="term" value="C:cytoplasm"/>
    <property type="evidence" value="ECO:0007669"/>
    <property type="project" value="TreeGrafter"/>
</dbReference>
<dbReference type="PANTHER" id="PTHR13847:SF289">
    <property type="entry name" value="GLYCINE OXIDASE"/>
    <property type="match status" value="1"/>
</dbReference>
<dbReference type="Gene3D" id="3.30.9.10">
    <property type="entry name" value="D-Amino Acid Oxidase, subunit A, domain 2"/>
    <property type="match status" value="2"/>
</dbReference>
<dbReference type="Pfam" id="PF01266">
    <property type="entry name" value="DAO"/>
    <property type="match status" value="1"/>
</dbReference>
<proteinExistence type="predicted"/>
<dbReference type="SUPFAM" id="SSF54373">
    <property type="entry name" value="FAD-linked reductases, C-terminal domain"/>
    <property type="match status" value="1"/>
</dbReference>